<sequence>MFRHRSSEIPEHAFNRHRHAMHHSEYPSLDPVTSTVGIDMKTIEPYVGIHDDLYGGMTDIGRIIRDAWAFGLIPEAETCAGWQAGAIESLWEKVHEAWDHYGFSVHNFPEELFRRYVSIQEDAVVRARALGWDPDRDLEDD</sequence>
<dbReference type="KEGG" id="mmai:sS8_1548"/>
<accession>A0A250KPP2</accession>
<proteinExistence type="predicted"/>
<dbReference type="AlphaFoldDB" id="A0A250KPP2"/>
<protein>
    <submittedName>
        <fullName evidence="1">Uncharacterized protein</fullName>
    </submittedName>
</protein>
<dbReference type="EMBL" id="AP017928">
    <property type="protein sequence ID" value="BBA33506.1"/>
    <property type="molecule type" value="Genomic_DNA"/>
</dbReference>
<evidence type="ECO:0000313" key="1">
    <source>
        <dbReference type="EMBL" id="BBA33506.1"/>
    </source>
</evidence>
<name>A0A250KPP2_9GAMM</name>
<evidence type="ECO:0000313" key="2">
    <source>
        <dbReference type="Proteomes" id="UP000266313"/>
    </source>
</evidence>
<gene>
    <name evidence="1" type="ORF">sS8_1548</name>
</gene>
<reference evidence="1 2" key="1">
    <citation type="submission" date="2016-12" db="EMBL/GenBank/DDBJ databases">
        <title>Genome sequencing of Methylocaldum marinum.</title>
        <authorList>
            <person name="Takeuchi M."/>
            <person name="Kamagata Y."/>
            <person name="Hiraoka S."/>
            <person name="Oshima K."/>
            <person name="Hattori M."/>
            <person name="Iwasaki W."/>
        </authorList>
    </citation>
    <scope>NUCLEOTIDE SEQUENCE [LARGE SCALE GENOMIC DNA]</scope>
    <source>
        <strain evidence="1 2">S8</strain>
    </source>
</reference>
<organism evidence="1 2">
    <name type="scientific">Methylocaldum marinum</name>
    <dbReference type="NCBI Taxonomy" id="1432792"/>
    <lineage>
        <taxon>Bacteria</taxon>
        <taxon>Pseudomonadati</taxon>
        <taxon>Pseudomonadota</taxon>
        <taxon>Gammaproteobacteria</taxon>
        <taxon>Methylococcales</taxon>
        <taxon>Methylococcaceae</taxon>
        <taxon>Methylocaldum</taxon>
    </lineage>
</organism>
<keyword evidence="2" id="KW-1185">Reference proteome</keyword>
<dbReference type="Proteomes" id="UP000266313">
    <property type="component" value="Chromosome"/>
</dbReference>